<dbReference type="Proteomes" id="UP000242188">
    <property type="component" value="Unassembled WGS sequence"/>
</dbReference>
<evidence type="ECO:0000256" key="2">
    <source>
        <dbReference type="ARBA" id="ARBA00020055"/>
    </source>
</evidence>
<dbReference type="PANTHER" id="PTHR14728:SF2">
    <property type="entry name" value="PROTEIN AURORA BOREALIS"/>
    <property type="match status" value="1"/>
</dbReference>
<feature type="region of interest" description="Disordered" evidence="6">
    <location>
        <begin position="377"/>
        <end position="422"/>
    </location>
</feature>
<gene>
    <name evidence="7" type="ORF">KP79_PYT18484</name>
</gene>
<dbReference type="AlphaFoldDB" id="A0A210QTA8"/>
<feature type="compositionally biased region" description="Polar residues" evidence="6">
    <location>
        <begin position="514"/>
        <end position="526"/>
    </location>
</feature>
<evidence type="ECO:0000256" key="5">
    <source>
        <dbReference type="ARBA" id="ARBA00023306"/>
    </source>
</evidence>
<dbReference type="OrthoDB" id="10020858at2759"/>
<dbReference type="GO" id="GO:0019901">
    <property type="term" value="F:protein kinase binding"/>
    <property type="evidence" value="ECO:0007669"/>
    <property type="project" value="TreeGrafter"/>
</dbReference>
<feature type="region of interest" description="Disordered" evidence="6">
    <location>
        <begin position="1"/>
        <end position="86"/>
    </location>
</feature>
<comment type="similarity">
    <text evidence="1">Belongs to the BORA family.</text>
</comment>
<feature type="region of interest" description="Disordered" evidence="6">
    <location>
        <begin position="479"/>
        <end position="526"/>
    </location>
</feature>
<evidence type="ECO:0000256" key="6">
    <source>
        <dbReference type="SAM" id="MobiDB-lite"/>
    </source>
</evidence>
<keyword evidence="8" id="KW-1185">Reference proteome</keyword>
<keyword evidence="4" id="KW-0498">Mitosis</keyword>
<feature type="compositionally biased region" description="Basic and acidic residues" evidence="6">
    <location>
        <begin position="1"/>
        <end position="13"/>
    </location>
</feature>
<dbReference type="GO" id="GO:0005737">
    <property type="term" value="C:cytoplasm"/>
    <property type="evidence" value="ECO:0007669"/>
    <property type="project" value="TreeGrafter"/>
</dbReference>
<dbReference type="GO" id="GO:0005634">
    <property type="term" value="C:nucleus"/>
    <property type="evidence" value="ECO:0007669"/>
    <property type="project" value="TreeGrafter"/>
</dbReference>
<feature type="region of interest" description="Disordered" evidence="6">
    <location>
        <begin position="655"/>
        <end position="688"/>
    </location>
</feature>
<dbReference type="GO" id="GO:0060236">
    <property type="term" value="P:regulation of mitotic spindle organization"/>
    <property type="evidence" value="ECO:0007669"/>
    <property type="project" value="TreeGrafter"/>
</dbReference>
<dbReference type="EMBL" id="NEDP02002015">
    <property type="protein sequence ID" value="OWF51940.1"/>
    <property type="molecule type" value="Genomic_DNA"/>
</dbReference>
<keyword evidence="3" id="KW-0132">Cell division</keyword>
<dbReference type="InterPro" id="IPR023252">
    <property type="entry name" value="Aurora_borealis_protein"/>
</dbReference>
<comment type="caution">
    <text evidence="7">The sequence shown here is derived from an EMBL/GenBank/DDBJ whole genome shotgun (WGS) entry which is preliminary data.</text>
</comment>
<reference evidence="7 8" key="1">
    <citation type="journal article" date="2017" name="Nat. Ecol. Evol.">
        <title>Scallop genome provides insights into evolution of bilaterian karyotype and development.</title>
        <authorList>
            <person name="Wang S."/>
            <person name="Zhang J."/>
            <person name="Jiao W."/>
            <person name="Li J."/>
            <person name="Xun X."/>
            <person name="Sun Y."/>
            <person name="Guo X."/>
            <person name="Huan P."/>
            <person name="Dong B."/>
            <person name="Zhang L."/>
            <person name="Hu X."/>
            <person name="Sun X."/>
            <person name="Wang J."/>
            <person name="Zhao C."/>
            <person name="Wang Y."/>
            <person name="Wang D."/>
            <person name="Huang X."/>
            <person name="Wang R."/>
            <person name="Lv J."/>
            <person name="Li Y."/>
            <person name="Zhang Z."/>
            <person name="Liu B."/>
            <person name="Lu W."/>
            <person name="Hui Y."/>
            <person name="Liang J."/>
            <person name="Zhou Z."/>
            <person name="Hou R."/>
            <person name="Li X."/>
            <person name="Liu Y."/>
            <person name="Li H."/>
            <person name="Ning X."/>
            <person name="Lin Y."/>
            <person name="Zhao L."/>
            <person name="Xing Q."/>
            <person name="Dou J."/>
            <person name="Li Y."/>
            <person name="Mao J."/>
            <person name="Guo H."/>
            <person name="Dou H."/>
            <person name="Li T."/>
            <person name="Mu C."/>
            <person name="Jiang W."/>
            <person name="Fu Q."/>
            <person name="Fu X."/>
            <person name="Miao Y."/>
            <person name="Liu J."/>
            <person name="Yu Q."/>
            <person name="Li R."/>
            <person name="Liao H."/>
            <person name="Li X."/>
            <person name="Kong Y."/>
            <person name="Jiang Z."/>
            <person name="Chourrout D."/>
            <person name="Li R."/>
            <person name="Bao Z."/>
        </authorList>
    </citation>
    <scope>NUCLEOTIDE SEQUENCE [LARGE SCALE GENOMIC DNA]</scope>
    <source>
        <strain evidence="7 8">PY_sf001</strain>
    </source>
</reference>
<keyword evidence="5" id="KW-0131">Cell cycle</keyword>
<dbReference type="PRINTS" id="PR02038">
    <property type="entry name" value="AURORABORA"/>
</dbReference>
<dbReference type="GO" id="GO:0007088">
    <property type="term" value="P:regulation of mitotic nuclear division"/>
    <property type="evidence" value="ECO:0007669"/>
    <property type="project" value="TreeGrafter"/>
</dbReference>
<dbReference type="PANTHER" id="PTHR14728">
    <property type="entry name" value="PROTEIN AURORA BOREALIS"/>
    <property type="match status" value="1"/>
</dbReference>
<dbReference type="GO" id="GO:0051301">
    <property type="term" value="P:cell division"/>
    <property type="evidence" value="ECO:0007669"/>
    <property type="project" value="UniProtKB-KW"/>
</dbReference>
<evidence type="ECO:0000313" key="8">
    <source>
        <dbReference type="Proteomes" id="UP000242188"/>
    </source>
</evidence>
<dbReference type="STRING" id="6573.A0A210QTA8"/>
<evidence type="ECO:0000256" key="4">
    <source>
        <dbReference type="ARBA" id="ARBA00022776"/>
    </source>
</evidence>
<feature type="compositionally biased region" description="Polar residues" evidence="6">
    <location>
        <begin position="127"/>
        <end position="141"/>
    </location>
</feature>
<evidence type="ECO:0000256" key="1">
    <source>
        <dbReference type="ARBA" id="ARBA00010963"/>
    </source>
</evidence>
<feature type="compositionally biased region" description="Low complexity" evidence="6">
    <location>
        <begin position="387"/>
        <end position="417"/>
    </location>
</feature>
<dbReference type="Pfam" id="PF15280">
    <property type="entry name" value="BORA_N"/>
    <property type="match status" value="1"/>
</dbReference>
<accession>A0A210QTA8</accession>
<feature type="region of interest" description="Disordered" evidence="6">
    <location>
        <begin position="127"/>
        <end position="146"/>
    </location>
</feature>
<name>A0A210QTA8_MIZYE</name>
<sequence length="830" mass="91048">MEEVAGKEQEAKDLAAVSVGSPAPESGSKTVVRSLPFEKHFLDEFNDDSMPSPIRPSKVHTPSSKTLGHPTFMSSPSPAHKMPGSGTRSELYLKTVMSSPYQHRGYTPMSVTPAGLSPMFHTPIRTTNNSPAHLRTPQTNRLPPGFPQLTPKGEIITNPFDNGIYDELGGPIFMSPGVFNVQATPDSEEKKLFSWAIEHIAELNPADIEENPKQQAAHSIPDRETEARVQQAIEKYFSSNLVAPSPWTDPKAPVVKTTPNSDERLPKACLEPDLQGSIQRQLPQKSIRTQEVGCQTTLTLPIDFDINKVLGQYMTYELSDENNQEMLSTSSLRRKLFFQADTSSLAPSPVKAGPFEGDHSLVDIGASPRVLPVKYAKVPDSRDQATPLKSPSRSQFSSSPIKKGKGLPLPKLSPTSPVEDFSDTELSPIIRGHQSRISKSRSSECFVPHEGSFVEDDIFSGVERKALFTQDLPLSPEISPIKGQINWDVSPEEGRHPSRTSLESPGISPIRSDSPYSEENNDGSFLQYNQGFTSEEEDDVVTPVASKECSVKKKSVSNRKVSHLSRHKHRTSLFQEDLDNTPMDFDSVPPIKNLRFADDIKTSSLLATTKDFSMAEMDFSQDNNAGYSTNQDTGYQTASLQSTNQETGLHTNLTSQFNSLPFNTTNQDTGCPRENNSCPSTSQELNTQDDPLAGLSVDDSAFMSHENVTGADADSSNKDVVQQLLDLTNLDKFEQEDEILDRARRALSMANRLLPGQDMAVTIGDGFPQKGLQILHELEPLVSTVETSVYTRVKSSTGSDTVSASEKALAILRRAGEDLAKIGGFLDQKP</sequence>
<evidence type="ECO:0000256" key="3">
    <source>
        <dbReference type="ARBA" id="ARBA00022618"/>
    </source>
</evidence>
<protein>
    <recommendedName>
        <fullName evidence="2">Protein aurora borealis</fullName>
    </recommendedName>
</protein>
<organism evidence="7 8">
    <name type="scientific">Mizuhopecten yessoensis</name>
    <name type="common">Japanese scallop</name>
    <name type="synonym">Patinopecten yessoensis</name>
    <dbReference type="NCBI Taxonomy" id="6573"/>
    <lineage>
        <taxon>Eukaryota</taxon>
        <taxon>Metazoa</taxon>
        <taxon>Spiralia</taxon>
        <taxon>Lophotrochozoa</taxon>
        <taxon>Mollusca</taxon>
        <taxon>Bivalvia</taxon>
        <taxon>Autobranchia</taxon>
        <taxon>Pteriomorphia</taxon>
        <taxon>Pectinida</taxon>
        <taxon>Pectinoidea</taxon>
        <taxon>Pectinidae</taxon>
        <taxon>Mizuhopecten</taxon>
    </lineage>
</organism>
<proteinExistence type="inferred from homology"/>
<feature type="compositionally biased region" description="Polar residues" evidence="6">
    <location>
        <begin position="60"/>
        <end position="77"/>
    </location>
</feature>
<evidence type="ECO:0000313" key="7">
    <source>
        <dbReference type="EMBL" id="OWF51940.1"/>
    </source>
</evidence>